<protein>
    <submittedName>
        <fullName evidence="1">Uncharacterized protein</fullName>
    </submittedName>
</protein>
<keyword evidence="2" id="KW-1185">Reference proteome</keyword>
<dbReference type="AlphaFoldDB" id="A0A9P5VP15"/>
<comment type="caution">
    <text evidence="1">The sequence shown here is derived from an EMBL/GenBank/DDBJ whole genome shotgun (WGS) entry which is preliminary data.</text>
</comment>
<dbReference type="EMBL" id="JAAAUY010000107">
    <property type="protein sequence ID" value="KAF9335282.1"/>
    <property type="molecule type" value="Genomic_DNA"/>
</dbReference>
<name>A0A9P5VP15_9FUNG</name>
<evidence type="ECO:0000313" key="1">
    <source>
        <dbReference type="EMBL" id="KAF9335282.1"/>
    </source>
</evidence>
<organism evidence="1 2">
    <name type="scientific">Podila minutissima</name>
    <dbReference type="NCBI Taxonomy" id="64525"/>
    <lineage>
        <taxon>Eukaryota</taxon>
        <taxon>Fungi</taxon>
        <taxon>Fungi incertae sedis</taxon>
        <taxon>Mucoromycota</taxon>
        <taxon>Mortierellomycotina</taxon>
        <taxon>Mortierellomycetes</taxon>
        <taxon>Mortierellales</taxon>
        <taxon>Mortierellaceae</taxon>
        <taxon>Podila</taxon>
    </lineage>
</organism>
<sequence>AHAVQELLDEDNQVLEPFGFYSTSDDDDEGDHPVDSEGQVLAWLCANKLSFSPQASFFE</sequence>
<accession>A0A9P5VP15</accession>
<gene>
    <name evidence="1" type="ORF">BG006_000422</name>
</gene>
<evidence type="ECO:0000313" key="2">
    <source>
        <dbReference type="Proteomes" id="UP000696485"/>
    </source>
</evidence>
<feature type="non-terminal residue" evidence="1">
    <location>
        <position position="1"/>
    </location>
</feature>
<proteinExistence type="predicted"/>
<dbReference type="Proteomes" id="UP000696485">
    <property type="component" value="Unassembled WGS sequence"/>
</dbReference>
<reference evidence="1" key="1">
    <citation type="journal article" date="2020" name="Fungal Divers.">
        <title>Resolving the Mortierellaceae phylogeny through synthesis of multi-gene phylogenetics and phylogenomics.</title>
        <authorList>
            <person name="Vandepol N."/>
            <person name="Liber J."/>
            <person name="Desiro A."/>
            <person name="Na H."/>
            <person name="Kennedy M."/>
            <person name="Barry K."/>
            <person name="Grigoriev I.V."/>
            <person name="Miller A.N."/>
            <person name="O'Donnell K."/>
            <person name="Stajich J.E."/>
            <person name="Bonito G."/>
        </authorList>
    </citation>
    <scope>NUCLEOTIDE SEQUENCE</scope>
    <source>
        <strain evidence="1">NVP1</strain>
    </source>
</reference>